<evidence type="ECO:0000313" key="13">
    <source>
        <dbReference type="EMBL" id="RCI76544.1"/>
    </source>
</evidence>
<feature type="signal peptide" evidence="10">
    <location>
        <begin position="1"/>
        <end position="21"/>
    </location>
</feature>
<evidence type="ECO:0000256" key="6">
    <source>
        <dbReference type="ARBA" id="ARBA00022764"/>
    </source>
</evidence>
<dbReference type="OMA" id="DMFISVH"/>
<keyword evidence="5 10" id="KW-0732">Signal</keyword>
<dbReference type="Proteomes" id="UP000045039">
    <property type="component" value="Unassembled WGS sequence"/>
</dbReference>
<dbReference type="CDD" id="cd02696">
    <property type="entry name" value="MurNAc-LAA"/>
    <property type="match status" value="1"/>
</dbReference>
<dbReference type="EMBL" id="CVVU01000241">
    <property type="protein sequence ID" value="CRP75638.1"/>
    <property type="molecule type" value="Genomic_DNA"/>
</dbReference>
<dbReference type="Gene3D" id="3.40.630.40">
    <property type="entry name" value="Zn-dependent exopeptidases"/>
    <property type="match status" value="1"/>
</dbReference>
<dbReference type="eggNOG" id="COG0860">
    <property type="taxonomic scope" value="Bacteria"/>
</dbReference>
<feature type="domain" description="MurNAc-LAA" evidence="11">
    <location>
        <begin position="217"/>
        <end position="375"/>
    </location>
</feature>
<evidence type="ECO:0000256" key="8">
    <source>
        <dbReference type="ARBA" id="ARBA00023316"/>
    </source>
</evidence>
<dbReference type="Pfam" id="PF11741">
    <property type="entry name" value="AMIN"/>
    <property type="match status" value="1"/>
</dbReference>
<evidence type="ECO:0000259" key="11">
    <source>
        <dbReference type="SMART" id="SM00646"/>
    </source>
</evidence>
<evidence type="ECO:0000313" key="14">
    <source>
        <dbReference type="Proteomes" id="UP000045039"/>
    </source>
</evidence>
<name>A0A069PZV0_PSEAI</name>
<evidence type="ECO:0000313" key="12">
    <source>
        <dbReference type="EMBL" id="CRP75638.1"/>
    </source>
</evidence>
<feature type="chain" id="PRO_5015027651" description="N-acetylmuramoyl-L-alanine amidase AmiC" evidence="10">
    <location>
        <begin position="22"/>
        <end position="397"/>
    </location>
</feature>
<dbReference type="PANTHER" id="PTHR30404">
    <property type="entry name" value="N-ACETYLMURAMOYL-L-ALANINE AMIDASE"/>
    <property type="match status" value="1"/>
</dbReference>
<dbReference type="Pfam" id="PF01520">
    <property type="entry name" value="Amidase_3"/>
    <property type="match status" value="1"/>
</dbReference>
<evidence type="ECO:0000256" key="3">
    <source>
        <dbReference type="ARBA" id="ARBA00010860"/>
    </source>
</evidence>
<dbReference type="GO" id="GO:0030288">
    <property type="term" value="C:outer membrane-bounded periplasmic space"/>
    <property type="evidence" value="ECO:0007669"/>
    <property type="project" value="TreeGrafter"/>
</dbReference>
<dbReference type="RefSeq" id="WP_003114144.1">
    <property type="nucleotide sequence ID" value="NZ_AP024513.1"/>
</dbReference>
<dbReference type="PANTHER" id="PTHR30404:SF0">
    <property type="entry name" value="N-ACETYLMURAMOYL-L-ALANINE AMIDASE AMIC"/>
    <property type="match status" value="1"/>
</dbReference>
<dbReference type="GO" id="GO:0008745">
    <property type="term" value="F:N-acetylmuramoyl-L-alanine amidase activity"/>
    <property type="evidence" value="ECO:0007669"/>
    <property type="project" value="UniProtKB-EC"/>
</dbReference>
<evidence type="ECO:0000256" key="5">
    <source>
        <dbReference type="ARBA" id="ARBA00022729"/>
    </source>
</evidence>
<evidence type="ECO:0000313" key="15">
    <source>
        <dbReference type="Proteomes" id="UP000253594"/>
    </source>
</evidence>
<accession>A0A1S1BZ35</accession>
<keyword evidence="8" id="KW-0961">Cell wall biogenesis/degradation</keyword>
<proteinExistence type="inferred from homology"/>
<dbReference type="SMART" id="SM00646">
    <property type="entry name" value="Ami_3"/>
    <property type="match status" value="1"/>
</dbReference>
<protein>
    <recommendedName>
        <fullName evidence="9">N-acetylmuramoyl-L-alanine amidase AmiC</fullName>
        <ecNumber evidence="4">3.5.1.28</ecNumber>
    </recommendedName>
</protein>
<dbReference type="Proteomes" id="UP000253594">
    <property type="component" value="Unassembled WGS sequence"/>
</dbReference>
<reference evidence="14" key="2">
    <citation type="submission" date="2015-06" db="EMBL/GenBank/DDBJ databases">
        <authorList>
            <person name="Radhakrishnan Rajesh"/>
            <person name="Underwood Anthony"/>
            <person name="Al-Shahib Ali"/>
        </authorList>
    </citation>
    <scope>NUCLEOTIDE SEQUENCE [LARGE SCALE GENOMIC DNA]</scope>
    <source>
        <strain evidence="14">P19_London_7_VIM_2_05_10</strain>
    </source>
</reference>
<evidence type="ECO:0000256" key="2">
    <source>
        <dbReference type="ARBA" id="ARBA00004418"/>
    </source>
</evidence>
<dbReference type="EC" id="3.5.1.28" evidence="4"/>
<comment type="caution">
    <text evidence="12">The sequence shown here is derived from an EMBL/GenBank/DDBJ whole genome shotgun (WGS) entry which is preliminary data.</text>
</comment>
<reference evidence="12" key="1">
    <citation type="submission" date="2015-06" db="EMBL/GenBank/DDBJ databases">
        <authorList>
            <person name="Radhakrishnan R."/>
            <person name="Underwood A."/>
            <person name="Al-Shahib A."/>
        </authorList>
    </citation>
    <scope>NUCLEOTIDE SEQUENCE</scope>
    <source>
        <strain evidence="12">P19_London_7_VIM_2_05_10</strain>
    </source>
</reference>
<reference evidence="13 15" key="3">
    <citation type="submission" date="2018-07" db="EMBL/GenBank/DDBJ databases">
        <title>Mechanisms of high-level aminoglycoside resistance among Gram-negative pathogens in Brazil.</title>
        <authorList>
            <person name="Ballaben A.S."/>
            <person name="Darini A.L.C."/>
            <person name="Doi Y."/>
        </authorList>
    </citation>
    <scope>NUCLEOTIDE SEQUENCE [LARGE SCALE GENOMIC DNA]</scope>
    <source>
        <strain evidence="13 15">B2-305</strain>
    </source>
</reference>
<dbReference type="SMR" id="A0A069PZV0"/>
<organism evidence="12 14">
    <name type="scientific">Pseudomonas aeruginosa</name>
    <dbReference type="NCBI Taxonomy" id="287"/>
    <lineage>
        <taxon>Bacteria</taxon>
        <taxon>Pseudomonadati</taxon>
        <taxon>Pseudomonadota</taxon>
        <taxon>Gammaproteobacteria</taxon>
        <taxon>Pseudomonadales</taxon>
        <taxon>Pseudomonadaceae</taxon>
        <taxon>Pseudomonas</taxon>
    </lineage>
</organism>
<sequence>MKRRRLLQSLLAGLALQPFLAASANVRIRQARAWNSSESWRLVLELDGPPRYRTFSLQAPERLILDLPDAQLLATLSELPLDGPVRAIRSGQLGGGGTRIVLDLRQAVRPRSFALEPQAGKGHRLVLDLYPQALAAPPEPMLALARPLPSTGRDILVVVDAGHGGKDPGAVGSKGEREKDVALAIARLLARRIDREKGFKARLVRNGDVFVPLRKRPEVARRYNADMFVSVHADAAPRLTASGASVYALSEHGASSTMARWMAERENGADLIGNSGNLPLQGRDKVLAGVILDMALSSTIASSLDLGHSVLGQLSDVTALHQKRVEQAGFAVLKSPDIPSILVETGFISNRGDCRRLMDERHRQRLAEAIFAGVQGYFRQRPPAGSYLAALSAQPPG</sequence>
<keyword evidence="6" id="KW-0574">Periplasm</keyword>
<evidence type="ECO:0000256" key="1">
    <source>
        <dbReference type="ARBA" id="ARBA00001561"/>
    </source>
</evidence>
<dbReference type="SUPFAM" id="SSF53187">
    <property type="entry name" value="Zn-dependent exopeptidases"/>
    <property type="match status" value="1"/>
</dbReference>
<dbReference type="InterPro" id="IPR050695">
    <property type="entry name" value="N-acetylmuramoyl_amidase_3"/>
</dbReference>
<dbReference type="GO" id="GO:0071555">
    <property type="term" value="P:cell wall organization"/>
    <property type="evidence" value="ECO:0007669"/>
    <property type="project" value="UniProtKB-KW"/>
</dbReference>
<dbReference type="FunFam" id="3.40.630.40:FF:000001">
    <property type="entry name" value="N-acetylmuramoyl-L-alanine amidase"/>
    <property type="match status" value="1"/>
</dbReference>
<gene>
    <name evidence="12" type="primary">amiC_5</name>
    <name evidence="13" type="ORF">DT376_01790</name>
    <name evidence="12" type="ORF">PAERUG_P19_London_7_VIM_2_05_10_05455</name>
</gene>
<dbReference type="EMBL" id="QORE01000023">
    <property type="protein sequence ID" value="RCI76544.1"/>
    <property type="molecule type" value="Genomic_DNA"/>
</dbReference>
<dbReference type="GO" id="GO:0009253">
    <property type="term" value="P:peptidoglycan catabolic process"/>
    <property type="evidence" value="ECO:0007669"/>
    <property type="project" value="InterPro"/>
</dbReference>
<evidence type="ECO:0000256" key="7">
    <source>
        <dbReference type="ARBA" id="ARBA00022801"/>
    </source>
</evidence>
<dbReference type="InterPro" id="IPR021731">
    <property type="entry name" value="AMIN_dom"/>
</dbReference>
<comment type="catalytic activity">
    <reaction evidence="1">
        <text>Hydrolyzes the link between N-acetylmuramoyl residues and L-amino acid residues in certain cell-wall glycopeptides.</text>
        <dbReference type="EC" id="3.5.1.28"/>
    </reaction>
</comment>
<dbReference type="InterPro" id="IPR002508">
    <property type="entry name" value="MurNAc-LAA_cat"/>
</dbReference>
<comment type="similarity">
    <text evidence="3">Belongs to the N-acetylmuramoyl-L-alanine amidase 3 family.</text>
</comment>
<keyword evidence="7 12" id="KW-0378">Hydrolase</keyword>
<comment type="subcellular location">
    <subcellularLocation>
        <location evidence="2">Periplasm</location>
    </subcellularLocation>
</comment>
<accession>A0A069PZV0</accession>
<dbReference type="AlphaFoldDB" id="A0A069PZV0"/>
<evidence type="ECO:0000256" key="4">
    <source>
        <dbReference type="ARBA" id="ARBA00011901"/>
    </source>
</evidence>
<evidence type="ECO:0000256" key="9">
    <source>
        <dbReference type="ARBA" id="ARBA00074581"/>
    </source>
</evidence>
<dbReference type="Gene3D" id="2.60.40.3500">
    <property type="match status" value="1"/>
</dbReference>
<evidence type="ECO:0000256" key="10">
    <source>
        <dbReference type="SAM" id="SignalP"/>
    </source>
</evidence>